<accession>A0AAE4Z5V8</accession>
<gene>
    <name evidence="2" type="ORF">GWO12_04375</name>
</gene>
<dbReference type="InterPro" id="IPR023214">
    <property type="entry name" value="HAD_sf"/>
</dbReference>
<evidence type="ECO:0000313" key="2">
    <source>
        <dbReference type="EMBL" id="NIR74334.1"/>
    </source>
</evidence>
<dbReference type="AlphaFoldDB" id="A0AAE4Z5V8"/>
<organism evidence="2 3">
    <name type="scientific">Candidatus Kutchimonas denitrificans</name>
    <dbReference type="NCBI Taxonomy" id="3056748"/>
    <lineage>
        <taxon>Bacteria</taxon>
        <taxon>Pseudomonadati</taxon>
        <taxon>Gemmatimonadota</taxon>
        <taxon>Gemmatimonadia</taxon>
        <taxon>Candidatus Palauibacterales</taxon>
        <taxon>Candidatus Palauibacteraceae</taxon>
        <taxon>Candidatus Kutchimonas</taxon>
    </lineage>
</organism>
<dbReference type="SFLD" id="SFLDG01129">
    <property type="entry name" value="C1.5:_HAD__Beta-PGM__Phosphata"/>
    <property type="match status" value="1"/>
</dbReference>
<dbReference type="GO" id="GO:0016787">
    <property type="term" value="F:hydrolase activity"/>
    <property type="evidence" value="ECO:0007669"/>
    <property type="project" value="UniProtKB-KW"/>
</dbReference>
<evidence type="ECO:0000313" key="3">
    <source>
        <dbReference type="Proteomes" id="UP000702544"/>
    </source>
</evidence>
<comment type="caution">
    <text evidence="2">The sequence shown here is derived from an EMBL/GenBank/DDBJ whole genome shotgun (WGS) entry which is preliminary data.</text>
</comment>
<dbReference type="Proteomes" id="UP000702544">
    <property type="component" value="Unassembled WGS sequence"/>
</dbReference>
<protein>
    <submittedName>
        <fullName evidence="2">HAD family hydrolase</fullName>
    </submittedName>
</protein>
<dbReference type="SFLD" id="SFLDS00003">
    <property type="entry name" value="Haloacid_Dehalogenase"/>
    <property type="match status" value="1"/>
</dbReference>
<dbReference type="Gene3D" id="1.10.150.750">
    <property type="match status" value="1"/>
</dbReference>
<dbReference type="PANTHER" id="PTHR43316">
    <property type="entry name" value="HYDROLASE, HALOACID DELAHOGENASE-RELATED"/>
    <property type="match status" value="1"/>
</dbReference>
<dbReference type="SUPFAM" id="SSF56784">
    <property type="entry name" value="HAD-like"/>
    <property type="match status" value="1"/>
</dbReference>
<sequence>MTAPPWETVSFDCYGTLVDWETGIRDAFLRAAAADGVELDDGSIIAAYHEIEPQVQSEEYRPYREVLAATALGVARRLGWPLEPERAGFLAESLPDWPVFPDTRPALERLKSRFAIAILSNVDDDLLRGSISRIGVDFDWTITAERVRSYKPAPAHLRAALARAGGAARLLHAAQSYFHDIGPAVELGIPAVWVNRKAEGAPQQGGPLHTVADLTELVDWLEKLD</sequence>
<reference evidence="2 3" key="1">
    <citation type="submission" date="2020-01" db="EMBL/GenBank/DDBJ databases">
        <title>Genomes assembled from Gulf of Kutch pelagic sediment metagenomes.</title>
        <authorList>
            <person name="Chandrashekar M."/>
            <person name="Mahajan M.S."/>
            <person name="Dave K.J."/>
            <person name="Vatsa P."/>
            <person name="Nathani N.M."/>
        </authorList>
    </citation>
    <scope>NUCLEOTIDE SEQUENCE [LARGE SCALE GENOMIC DNA]</scope>
    <source>
        <strain evidence="2">KS3-K002</strain>
    </source>
</reference>
<proteinExistence type="predicted"/>
<name>A0AAE4Z5V8_9BACT</name>
<keyword evidence="1 2" id="KW-0378">Hydrolase</keyword>
<dbReference type="PANTHER" id="PTHR43316:SF9">
    <property type="entry name" value="ACID DEHALOGENASE, PUTATIVE (AFU_ORTHOLOGUE AFUA_6G14460)-RELATED"/>
    <property type="match status" value="1"/>
</dbReference>
<dbReference type="InterPro" id="IPR051540">
    <property type="entry name" value="S-2-haloacid_dehalogenase"/>
</dbReference>
<dbReference type="InterPro" id="IPR036412">
    <property type="entry name" value="HAD-like_sf"/>
</dbReference>
<dbReference type="Pfam" id="PF00702">
    <property type="entry name" value="Hydrolase"/>
    <property type="match status" value="1"/>
</dbReference>
<dbReference type="Gene3D" id="3.40.50.1000">
    <property type="entry name" value="HAD superfamily/HAD-like"/>
    <property type="match status" value="1"/>
</dbReference>
<dbReference type="EMBL" id="JAACAK010000036">
    <property type="protein sequence ID" value="NIR74334.1"/>
    <property type="molecule type" value="Genomic_DNA"/>
</dbReference>
<evidence type="ECO:0000256" key="1">
    <source>
        <dbReference type="ARBA" id="ARBA00022801"/>
    </source>
</evidence>